<feature type="compositionally biased region" description="Basic residues" evidence="1">
    <location>
        <begin position="87"/>
        <end position="114"/>
    </location>
</feature>
<evidence type="ECO:0000256" key="1">
    <source>
        <dbReference type="SAM" id="MobiDB-lite"/>
    </source>
</evidence>
<dbReference type="Proteomes" id="UP000016566">
    <property type="component" value="Unassembled WGS sequence"/>
</dbReference>
<organism evidence="2 3">
    <name type="scientific">Limimaricola cinnabarinus LL-001</name>
    <dbReference type="NCBI Taxonomy" id="1337093"/>
    <lineage>
        <taxon>Bacteria</taxon>
        <taxon>Pseudomonadati</taxon>
        <taxon>Pseudomonadota</taxon>
        <taxon>Alphaproteobacteria</taxon>
        <taxon>Rhodobacterales</taxon>
        <taxon>Paracoccaceae</taxon>
        <taxon>Limimaricola</taxon>
    </lineage>
</organism>
<proteinExistence type="predicted"/>
<gene>
    <name evidence="2" type="ORF">MBELCI_3099</name>
</gene>
<protein>
    <submittedName>
        <fullName evidence="2">Uncharacterized protein</fullName>
    </submittedName>
</protein>
<reference evidence="2" key="1">
    <citation type="journal article" date="2013" name="Genome Announc.">
        <title>Draft Genome Sequence of Loktanella cinnabarina LL-001T, Isolated from Deep-Sea Floor Sediment.</title>
        <authorList>
            <person name="Nishi S."/>
            <person name="Tsubouchi T."/>
            <person name="Takaki Y."/>
            <person name="Koyanagi R."/>
            <person name="Satoh N."/>
            <person name="Maruyama T."/>
            <person name="Hatada Y."/>
        </authorList>
    </citation>
    <scope>NUCLEOTIDE SEQUENCE [LARGE SCALE GENOMIC DNA]</scope>
    <source>
        <strain evidence="2">LL-001</strain>
    </source>
</reference>
<sequence length="114" mass="12429">MQQSRSGGFDCDGLAGRPLGGPEVYTREPHFLGGTWRIAAVTLGGTTGLLDRAASVLRARGQEGSEAHLLRLGPVAGRVLAPGPRSCARRGRPRARRGRRHRRRRRCSRSRCGF</sequence>
<evidence type="ECO:0000313" key="2">
    <source>
        <dbReference type="EMBL" id="GAD57047.1"/>
    </source>
</evidence>
<dbReference type="STRING" id="1337093.MBELCI_3099"/>
<accession>U2Z7K8</accession>
<name>U2Z7K8_9RHOB</name>
<evidence type="ECO:0000313" key="3">
    <source>
        <dbReference type="Proteomes" id="UP000016566"/>
    </source>
</evidence>
<comment type="caution">
    <text evidence="2">The sequence shown here is derived from an EMBL/GenBank/DDBJ whole genome shotgun (WGS) entry which is preliminary data.</text>
</comment>
<feature type="region of interest" description="Disordered" evidence="1">
    <location>
        <begin position="81"/>
        <end position="114"/>
    </location>
</feature>
<dbReference type="EMBL" id="BATB01000058">
    <property type="protein sequence ID" value="GAD57047.1"/>
    <property type="molecule type" value="Genomic_DNA"/>
</dbReference>
<dbReference type="AlphaFoldDB" id="U2Z7K8"/>
<keyword evidence="3" id="KW-1185">Reference proteome</keyword>